<feature type="domain" description="Peptidase C14 caspase" evidence="2">
    <location>
        <begin position="49"/>
        <end position="256"/>
    </location>
</feature>
<sequence length="660" mass="73190">MEDVSSSRGSMAAVGKGQVFALVIGINDYLSNDYATPWCLPASNVLVLEDRQATRAGILAAFQSHFMDNPRIPDNGNATMILFYAGHGTRILAPENNIARDGRVEAIAPVDERTKDAAGNEVYAIPDYVLGWLLWRLAKKKGPNITVIFDACHSGGLGRDVGQVRAGGSPSPSVPLELDGHLWKDEIGAAQTAPSFRMWSQSAPSHVLLAACGQEETAREIRYDDKSVHGRFTESLITWLRRVSLENTTYQELLNRFPTWSGQTPHCGGEKRDGLVFDGNFPRTGSRTMPLIPHTLPDNEILQSFRVDMGSVDGVVPDTEFTVYGPDNNKLCTLVAHSVETGKTILVPPGKQPVVMKDGQSVTIPPQSRAEVSDWKNDAMILHVYTPDDFPHTTDLFPKHDITVQPKGRKYVQASSVADADIIMRKDGDDIVIQRLTSTILECHPETRFPLRDNAAHLPLVADGIAHFNYFLERHHGSAPLKGFSLEMHRLVGDYPGRRPDLKASPRGDGNLIVDNAVNIPSRAGDKYGFTIRNSSEMDLFPYFFFFEPEEYTIFLWYKPDSHKVAPLTKKTEDVDGTVTISMGSERAIEFRLPPDQPYSSGFLKLFVATQHLDISWIKQDVSPFDPNFKGTPRIQAGQEPLVAIPEWDALTVVLTMTKQ</sequence>
<reference evidence="3" key="1">
    <citation type="submission" date="2023-03" db="EMBL/GenBank/DDBJ databases">
        <title>Massive genome expansion in bonnet fungi (Mycena s.s.) driven by repeated elements and novel gene families across ecological guilds.</title>
        <authorList>
            <consortium name="Lawrence Berkeley National Laboratory"/>
            <person name="Harder C.B."/>
            <person name="Miyauchi S."/>
            <person name="Viragh M."/>
            <person name="Kuo A."/>
            <person name="Thoen E."/>
            <person name="Andreopoulos B."/>
            <person name="Lu D."/>
            <person name="Skrede I."/>
            <person name="Drula E."/>
            <person name="Henrissat B."/>
            <person name="Morin E."/>
            <person name="Kohler A."/>
            <person name="Barry K."/>
            <person name="LaButti K."/>
            <person name="Morin E."/>
            <person name="Salamov A."/>
            <person name="Lipzen A."/>
            <person name="Mereny Z."/>
            <person name="Hegedus B."/>
            <person name="Baldrian P."/>
            <person name="Stursova M."/>
            <person name="Weitz H."/>
            <person name="Taylor A."/>
            <person name="Grigoriev I.V."/>
            <person name="Nagy L.G."/>
            <person name="Martin F."/>
            <person name="Kauserud H."/>
        </authorList>
    </citation>
    <scope>NUCLEOTIDE SEQUENCE</scope>
    <source>
        <strain evidence="3">CBHHK188m</strain>
    </source>
</reference>
<dbReference type="EMBL" id="JARJLG010000194">
    <property type="protein sequence ID" value="KAJ7730023.1"/>
    <property type="molecule type" value="Genomic_DNA"/>
</dbReference>
<proteinExistence type="inferred from homology"/>
<dbReference type="PANTHER" id="PTHR48104">
    <property type="entry name" value="METACASPASE-4"/>
    <property type="match status" value="1"/>
</dbReference>
<evidence type="ECO:0000313" key="4">
    <source>
        <dbReference type="Proteomes" id="UP001215280"/>
    </source>
</evidence>
<comment type="caution">
    <text evidence="3">The sequence shown here is derived from an EMBL/GenBank/DDBJ whole genome shotgun (WGS) entry which is preliminary data.</text>
</comment>
<dbReference type="Gene3D" id="3.40.50.1460">
    <property type="match status" value="1"/>
</dbReference>
<dbReference type="Proteomes" id="UP001215280">
    <property type="component" value="Unassembled WGS sequence"/>
</dbReference>
<dbReference type="GO" id="GO:0004197">
    <property type="term" value="F:cysteine-type endopeptidase activity"/>
    <property type="evidence" value="ECO:0007669"/>
    <property type="project" value="InterPro"/>
</dbReference>
<name>A0AAD7HWN9_9AGAR</name>
<dbReference type="GO" id="GO:0005737">
    <property type="term" value="C:cytoplasm"/>
    <property type="evidence" value="ECO:0007669"/>
    <property type="project" value="TreeGrafter"/>
</dbReference>
<dbReference type="Pfam" id="PF00656">
    <property type="entry name" value="Peptidase_C14"/>
    <property type="match status" value="1"/>
</dbReference>
<evidence type="ECO:0000313" key="3">
    <source>
        <dbReference type="EMBL" id="KAJ7730023.1"/>
    </source>
</evidence>
<dbReference type="InterPro" id="IPR050452">
    <property type="entry name" value="Metacaspase"/>
</dbReference>
<evidence type="ECO:0000259" key="2">
    <source>
        <dbReference type="Pfam" id="PF00656"/>
    </source>
</evidence>
<dbReference type="GO" id="GO:0006508">
    <property type="term" value="P:proteolysis"/>
    <property type="evidence" value="ECO:0007669"/>
    <property type="project" value="InterPro"/>
</dbReference>
<gene>
    <name evidence="3" type="ORF">DFH07DRAFT_849488</name>
</gene>
<protein>
    <recommendedName>
        <fullName evidence="2">Peptidase C14 caspase domain-containing protein</fullName>
    </recommendedName>
</protein>
<evidence type="ECO:0000256" key="1">
    <source>
        <dbReference type="ARBA" id="ARBA00009005"/>
    </source>
</evidence>
<dbReference type="InterPro" id="IPR011600">
    <property type="entry name" value="Pept_C14_caspase"/>
</dbReference>
<dbReference type="PANTHER" id="PTHR48104:SF30">
    <property type="entry name" value="METACASPASE-1"/>
    <property type="match status" value="1"/>
</dbReference>
<keyword evidence="4" id="KW-1185">Reference proteome</keyword>
<accession>A0AAD7HWN9</accession>
<dbReference type="AlphaFoldDB" id="A0AAD7HWN9"/>
<organism evidence="3 4">
    <name type="scientific">Mycena maculata</name>
    <dbReference type="NCBI Taxonomy" id="230809"/>
    <lineage>
        <taxon>Eukaryota</taxon>
        <taxon>Fungi</taxon>
        <taxon>Dikarya</taxon>
        <taxon>Basidiomycota</taxon>
        <taxon>Agaricomycotina</taxon>
        <taxon>Agaricomycetes</taxon>
        <taxon>Agaricomycetidae</taxon>
        <taxon>Agaricales</taxon>
        <taxon>Marasmiineae</taxon>
        <taxon>Mycenaceae</taxon>
        <taxon>Mycena</taxon>
    </lineage>
</organism>
<comment type="similarity">
    <text evidence="1">Belongs to the peptidase C14B family.</text>
</comment>